<name>A0A5C7J3I6_9BACT</name>
<dbReference type="AlphaFoldDB" id="A0A5C7J3I6"/>
<accession>A0A5C7J3I6</accession>
<reference evidence="1 2" key="1">
    <citation type="submission" date="2018-09" db="EMBL/GenBank/DDBJ databases">
        <title>Metagenome Assembled Genomes from an Advanced Water Purification Facility.</title>
        <authorList>
            <person name="Stamps B.W."/>
            <person name="Spear J.R."/>
        </authorList>
    </citation>
    <scope>NUCLEOTIDE SEQUENCE [LARGE SCALE GENOMIC DNA]</scope>
    <source>
        <strain evidence="1">Bin_63_2</strain>
    </source>
</reference>
<evidence type="ECO:0000313" key="2">
    <source>
        <dbReference type="Proteomes" id="UP000321026"/>
    </source>
</evidence>
<dbReference type="EMBL" id="SSDS01000092">
    <property type="protein sequence ID" value="TXG75939.1"/>
    <property type="molecule type" value="Genomic_DNA"/>
</dbReference>
<gene>
    <name evidence="1" type="ORF">E6Q11_05870</name>
</gene>
<protein>
    <submittedName>
        <fullName evidence="1">Uncharacterized protein</fullName>
    </submittedName>
</protein>
<evidence type="ECO:0000313" key="1">
    <source>
        <dbReference type="EMBL" id="TXG75939.1"/>
    </source>
</evidence>
<proteinExistence type="predicted"/>
<comment type="caution">
    <text evidence="1">The sequence shown here is derived from an EMBL/GenBank/DDBJ whole genome shotgun (WGS) entry which is preliminary data.</text>
</comment>
<dbReference type="Proteomes" id="UP000321026">
    <property type="component" value="Unassembled WGS sequence"/>
</dbReference>
<sequence length="110" mass="12944">MTIWQKLKRYWNRYELDAIYKSNNRVYVGVVDLWFKEVSVCKVNIEDVREFIEKLINTGEGVSLDFKYSLGILSYHLYIPSFLVKPLAAKLLELVDTTPIDLDTLNQLLR</sequence>
<organism evidence="1 2">
    <name type="scientific">Candidatus Dojkabacteria bacterium</name>
    <dbReference type="NCBI Taxonomy" id="2099670"/>
    <lineage>
        <taxon>Bacteria</taxon>
        <taxon>Candidatus Dojkabacteria</taxon>
    </lineage>
</organism>